<dbReference type="PROSITE" id="PS52050">
    <property type="entry name" value="WYL"/>
    <property type="match status" value="1"/>
</dbReference>
<dbReference type="Gene3D" id="1.10.10.10">
    <property type="entry name" value="Winged helix-like DNA-binding domain superfamily/Winged helix DNA-binding domain"/>
    <property type="match status" value="1"/>
</dbReference>
<dbReference type="RefSeq" id="WP_185659505.1">
    <property type="nucleotide sequence ID" value="NZ_CAWPOO010000006.1"/>
</dbReference>
<dbReference type="PANTHER" id="PTHR34580">
    <property type="match status" value="1"/>
</dbReference>
<evidence type="ECO:0000259" key="1">
    <source>
        <dbReference type="Pfam" id="PF13280"/>
    </source>
</evidence>
<keyword evidence="4" id="KW-1185">Reference proteome</keyword>
<name>A0A7X1B4T7_9BACT</name>
<dbReference type="PANTHER" id="PTHR34580:SF9">
    <property type="entry name" value="SLL5097 PROTEIN"/>
    <property type="match status" value="1"/>
</dbReference>
<accession>A0A7X1B4T7</accession>
<sequence length="329" mass="37347">MQKDAKIHTLKRPAIERMLRIHNELKANSYPNCTSLSKQMEVSTKTISRDIDFMRDRMLLPVDYDAIQHGFYYTREVQSLPTIDISEGELLALSIARKAMDHYKGTPFERPLSNALNKLAANLPDTITANLDELSESISFRQGRSSQIDDTILNAFTRSVLDKTEIGFVYRKLGAKTGESRTLKTYHLTNFLGKWYAIGLDSKRQAIRTFLLNRVESAELRSETFSVPKSFSADDYLGSSFGIYSPVGDHDIKVHFQNPISEYIAENTWHPSQSVEYHKDGTVTIGFKLSNLTEVTSWILSWGANAKVVQPKELKKQIKSIANKVAQLY</sequence>
<dbReference type="InterPro" id="IPR036388">
    <property type="entry name" value="WH-like_DNA-bd_sf"/>
</dbReference>
<organism evidence="3 4">
    <name type="scientific">Pelagicoccus albus</name>
    <dbReference type="NCBI Taxonomy" id="415222"/>
    <lineage>
        <taxon>Bacteria</taxon>
        <taxon>Pseudomonadati</taxon>
        <taxon>Verrucomicrobiota</taxon>
        <taxon>Opitutia</taxon>
        <taxon>Puniceicoccales</taxon>
        <taxon>Pelagicoccaceae</taxon>
        <taxon>Pelagicoccus</taxon>
    </lineage>
</organism>
<proteinExistence type="predicted"/>
<gene>
    <name evidence="3" type="ORF">H5P27_06230</name>
</gene>
<dbReference type="Proteomes" id="UP000526501">
    <property type="component" value="Unassembled WGS sequence"/>
</dbReference>
<feature type="domain" description="WYL" evidence="1">
    <location>
        <begin position="152"/>
        <end position="219"/>
    </location>
</feature>
<dbReference type="Pfam" id="PF25583">
    <property type="entry name" value="WCX"/>
    <property type="match status" value="1"/>
</dbReference>
<evidence type="ECO:0000313" key="4">
    <source>
        <dbReference type="Proteomes" id="UP000526501"/>
    </source>
</evidence>
<dbReference type="InterPro" id="IPR051534">
    <property type="entry name" value="CBASS_pafABC_assoc_protein"/>
</dbReference>
<dbReference type="InterPro" id="IPR057727">
    <property type="entry name" value="WCX_dom"/>
</dbReference>
<dbReference type="EMBL" id="JACHVC010000006">
    <property type="protein sequence ID" value="MBC2605636.1"/>
    <property type="molecule type" value="Genomic_DNA"/>
</dbReference>
<feature type="domain" description="WCX" evidence="2">
    <location>
        <begin position="250"/>
        <end position="325"/>
    </location>
</feature>
<comment type="caution">
    <text evidence="3">The sequence shown here is derived from an EMBL/GenBank/DDBJ whole genome shotgun (WGS) entry which is preliminary data.</text>
</comment>
<evidence type="ECO:0000259" key="2">
    <source>
        <dbReference type="Pfam" id="PF25583"/>
    </source>
</evidence>
<dbReference type="Pfam" id="PF13280">
    <property type="entry name" value="WYL"/>
    <property type="match status" value="1"/>
</dbReference>
<dbReference type="AlphaFoldDB" id="A0A7X1B4T7"/>
<reference evidence="3 4" key="1">
    <citation type="submission" date="2020-07" db="EMBL/GenBank/DDBJ databases">
        <authorList>
            <person name="Feng X."/>
        </authorList>
    </citation>
    <scope>NUCLEOTIDE SEQUENCE [LARGE SCALE GENOMIC DNA]</scope>
    <source>
        <strain evidence="3 4">JCM23202</strain>
    </source>
</reference>
<protein>
    <submittedName>
        <fullName evidence="3">WYL domain-containing protein</fullName>
    </submittedName>
</protein>
<dbReference type="InterPro" id="IPR026881">
    <property type="entry name" value="WYL_dom"/>
</dbReference>
<evidence type="ECO:0000313" key="3">
    <source>
        <dbReference type="EMBL" id="MBC2605636.1"/>
    </source>
</evidence>